<proteinExistence type="predicted"/>
<dbReference type="EMBL" id="CASHTH010000338">
    <property type="protein sequence ID" value="CAI7997939.1"/>
    <property type="molecule type" value="Genomic_DNA"/>
</dbReference>
<organism evidence="1 2">
    <name type="scientific">Geodia barretti</name>
    <name type="common">Barrett's horny sponge</name>
    <dbReference type="NCBI Taxonomy" id="519541"/>
    <lineage>
        <taxon>Eukaryota</taxon>
        <taxon>Metazoa</taxon>
        <taxon>Porifera</taxon>
        <taxon>Demospongiae</taxon>
        <taxon>Heteroscleromorpha</taxon>
        <taxon>Tetractinellida</taxon>
        <taxon>Astrophorina</taxon>
        <taxon>Geodiidae</taxon>
        <taxon>Geodia</taxon>
    </lineage>
</organism>
<name>A0AA35QZB4_GEOBA</name>
<gene>
    <name evidence="1" type="ORF">GBAR_LOCUS2283</name>
</gene>
<dbReference type="Proteomes" id="UP001174909">
    <property type="component" value="Unassembled WGS sequence"/>
</dbReference>
<comment type="caution">
    <text evidence="1">The sequence shown here is derived from an EMBL/GenBank/DDBJ whole genome shotgun (WGS) entry which is preliminary data.</text>
</comment>
<dbReference type="AlphaFoldDB" id="A0AA35QZB4"/>
<keyword evidence="2" id="KW-1185">Reference proteome</keyword>
<evidence type="ECO:0000313" key="1">
    <source>
        <dbReference type="EMBL" id="CAI7997939.1"/>
    </source>
</evidence>
<reference evidence="1" key="1">
    <citation type="submission" date="2023-03" db="EMBL/GenBank/DDBJ databases">
        <authorList>
            <person name="Steffen K."/>
            <person name="Cardenas P."/>
        </authorList>
    </citation>
    <scope>NUCLEOTIDE SEQUENCE</scope>
</reference>
<accession>A0AA35QZB4</accession>
<protein>
    <submittedName>
        <fullName evidence="1">Uncharacterized protein</fullName>
    </submittedName>
</protein>
<sequence length="48" mass="5491">MPACHRSPPPLKVVHILCKQTIYDYISGHHLCMFCVKIWNTLAVRLGV</sequence>
<evidence type="ECO:0000313" key="2">
    <source>
        <dbReference type="Proteomes" id="UP001174909"/>
    </source>
</evidence>